<reference evidence="1" key="1">
    <citation type="submission" date="2022-07" db="EMBL/GenBank/DDBJ databases">
        <title>Genome Sequence of Physisporinus lineatus.</title>
        <authorList>
            <person name="Buettner E."/>
        </authorList>
    </citation>
    <scope>NUCLEOTIDE SEQUENCE</scope>
    <source>
        <strain evidence="1">VT162</strain>
    </source>
</reference>
<organism evidence="1 2">
    <name type="scientific">Meripilus lineatus</name>
    <dbReference type="NCBI Taxonomy" id="2056292"/>
    <lineage>
        <taxon>Eukaryota</taxon>
        <taxon>Fungi</taxon>
        <taxon>Dikarya</taxon>
        <taxon>Basidiomycota</taxon>
        <taxon>Agaricomycotina</taxon>
        <taxon>Agaricomycetes</taxon>
        <taxon>Polyporales</taxon>
        <taxon>Meripilaceae</taxon>
        <taxon>Meripilus</taxon>
    </lineage>
</organism>
<keyword evidence="2" id="KW-1185">Reference proteome</keyword>
<dbReference type="PANTHER" id="PTHR35517">
    <property type="entry name" value="PROTEIN ARGININE N-METHYLTRANSFERASE SFM1"/>
    <property type="match status" value="1"/>
</dbReference>
<dbReference type="Proteomes" id="UP001212997">
    <property type="component" value="Unassembled WGS sequence"/>
</dbReference>
<dbReference type="PANTHER" id="PTHR35517:SF1">
    <property type="entry name" value="PROTEIN ARGININE N-METHYLTRANSFERASE SFM1"/>
    <property type="match status" value="1"/>
</dbReference>
<dbReference type="EMBL" id="JANAWD010000715">
    <property type="protein sequence ID" value="KAJ3476375.1"/>
    <property type="molecule type" value="Genomic_DNA"/>
</dbReference>
<gene>
    <name evidence="1" type="ORF">NLI96_g11198</name>
</gene>
<dbReference type="Pfam" id="PF04252">
    <property type="entry name" value="SFM1-like"/>
    <property type="match status" value="2"/>
</dbReference>
<accession>A0AAD5YB85</accession>
<dbReference type="InterPro" id="IPR007364">
    <property type="entry name" value="SFM1-like"/>
</dbReference>
<protein>
    <submittedName>
        <fullName evidence="1">Uncharacterized protein</fullName>
    </submittedName>
</protein>
<evidence type="ECO:0000313" key="2">
    <source>
        <dbReference type="Proteomes" id="UP001212997"/>
    </source>
</evidence>
<dbReference type="AlphaFoldDB" id="A0AAD5YB85"/>
<dbReference type="GO" id="GO:0035241">
    <property type="term" value="F:protein-arginine omega-N monomethyltransferase activity"/>
    <property type="evidence" value="ECO:0007669"/>
    <property type="project" value="TreeGrafter"/>
</dbReference>
<proteinExistence type="predicted"/>
<name>A0AAD5YB85_9APHY</name>
<evidence type="ECO:0000313" key="1">
    <source>
        <dbReference type="EMBL" id="KAJ3476375.1"/>
    </source>
</evidence>
<sequence length="161" mass="18065">MEDDEQSTNTLPRWVELEYKHMRSLAGPDAQVHFTHLSQASSATLQSLFTDAENASPEPKEHLLAKASSHTHGVLELMKNNGIPVDRVCLLDPKAPQELSPEDGDGRFDCFLFGDFPTIVFNPKESVEMPFRYIAEAGQPKLPPGMREHLQQDLDQSFDFA</sequence>
<comment type="caution">
    <text evidence="1">The sequence shown here is derived from an EMBL/GenBank/DDBJ whole genome shotgun (WGS) entry which is preliminary data.</text>
</comment>